<evidence type="ECO:0000256" key="7">
    <source>
        <dbReference type="HAMAP-Rule" id="MF_00227"/>
    </source>
</evidence>
<accession>A0A7C8BV96</accession>
<evidence type="ECO:0000256" key="1">
    <source>
        <dbReference type="ARBA" id="ARBA00002663"/>
    </source>
</evidence>
<keyword evidence="10" id="KW-1185">Reference proteome</keyword>
<keyword evidence="2 7" id="KW-0819">tRNA processing</keyword>
<dbReference type="InterPro" id="IPR020568">
    <property type="entry name" value="Ribosomal_Su5_D2-typ_SF"/>
</dbReference>
<evidence type="ECO:0000256" key="5">
    <source>
        <dbReference type="ARBA" id="ARBA00022801"/>
    </source>
</evidence>
<dbReference type="InterPro" id="IPR020539">
    <property type="entry name" value="RNase_P_CS"/>
</dbReference>
<evidence type="ECO:0000313" key="9">
    <source>
        <dbReference type="EMBL" id="KAB1633582.1"/>
    </source>
</evidence>
<dbReference type="GO" id="GO:0030677">
    <property type="term" value="C:ribonuclease P complex"/>
    <property type="evidence" value="ECO:0007669"/>
    <property type="project" value="TreeGrafter"/>
</dbReference>
<dbReference type="NCBIfam" id="TIGR00188">
    <property type="entry name" value="rnpA"/>
    <property type="match status" value="1"/>
</dbReference>
<name>A0A7C8BV96_9MICO</name>
<dbReference type="InterPro" id="IPR000100">
    <property type="entry name" value="RNase_P"/>
</dbReference>
<evidence type="ECO:0000313" key="10">
    <source>
        <dbReference type="Proteomes" id="UP000481339"/>
    </source>
</evidence>
<dbReference type="InterPro" id="IPR014721">
    <property type="entry name" value="Ribsml_uS5_D2-typ_fold_subgr"/>
</dbReference>
<dbReference type="EMBL" id="WBKA01000001">
    <property type="protein sequence ID" value="KAB1633582.1"/>
    <property type="molecule type" value="Genomic_DNA"/>
</dbReference>
<proteinExistence type="inferred from homology"/>
<dbReference type="EC" id="3.1.26.5" evidence="7 8"/>
<dbReference type="Proteomes" id="UP000481339">
    <property type="component" value="Unassembled WGS sequence"/>
</dbReference>
<comment type="caution">
    <text evidence="9">The sequence shown here is derived from an EMBL/GenBank/DDBJ whole genome shotgun (WGS) entry which is preliminary data.</text>
</comment>
<comment type="similarity">
    <text evidence="7">Belongs to the RnpA family.</text>
</comment>
<comment type="function">
    <text evidence="1 7">RNaseP catalyzes the removal of the 5'-leader sequence from pre-tRNA to produce the mature 5'-terminus. It can also cleave other RNA substrates such as 4.5S RNA. The protein component plays an auxiliary but essential role in vivo by binding to the 5'-leader sequence and broadening the substrate specificity of the ribozyme.</text>
</comment>
<dbReference type="GO" id="GO:0001682">
    <property type="term" value="P:tRNA 5'-leader removal"/>
    <property type="evidence" value="ECO:0007669"/>
    <property type="project" value="UniProtKB-UniRule"/>
</dbReference>
<dbReference type="HAMAP" id="MF_00227">
    <property type="entry name" value="RNase_P"/>
    <property type="match status" value="1"/>
</dbReference>
<dbReference type="PROSITE" id="PS00648">
    <property type="entry name" value="RIBONUCLEASE_P"/>
    <property type="match status" value="1"/>
</dbReference>
<organism evidence="9 10">
    <name type="scientific">Pseudoclavibacter caeni</name>
    <dbReference type="NCBI Taxonomy" id="908846"/>
    <lineage>
        <taxon>Bacteria</taxon>
        <taxon>Bacillati</taxon>
        <taxon>Actinomycetota</taxon>
        <taxon>Actinomycetes</taxon>
        <taxon>Micrococcales</taxon>
        <taxon>Microbacteriaceae</taxon>
        <taxon>Pseudoclavibacter</taxon>
    </lineage>
</organism>
<dbReference type="GO" id="GO:0000049">
    <property type="term" value="F:tRNA binding"/>
    <property type="evidence" value="ECO:0007669"/>
    <property type="project" value="UniProtKB-UniRule"/>
</dbReference>
<dbReference type="RefSeq" id="WP_158035360.1">
    <property type="nucleotide sequence ID" value="NZ_BAAAZV010000006.1"/>
</dbReference>
<evidence type="ECO:0000256" key="2">
    <source>
        <dbReference type="ARBA" id="ARBA00022694"/>
    </source>
</evidence>
<dbReference type="AlphaFoldDB" id="A0A7C8BV96"/>
<evidence type="ECO:0000256" key="4">
    <source>
        <dbReference type="ARBA" id="ARBA00022759"/>
    </source>
</evidence>
<evidence type="ECO:0000256" key="8">
    <source>
        <dbReference type="NCBIfam" id="TIGR00188"/>
    </source>
</evidence>
<reference evidence="9 10" key="1">
    <citation type="submission" date="2019-09" db="EMBL/GenBank/DDBJ databases">
        <title>Phylogeny of genus Pseudoclavibacter and closely related genus.</title>
        <authorList>
            <person name="Li Y."/>
        </authorList>
    </citation>
    <scope>NUCLEOTIDE SEQUENCE [LARGE SCALE GENOMIC DNA]</scope>
    <source>
        <strain evidence="9 10">JCM 16921</strain>
    </source>
</reference>
<dbReference type="GO" id="GO:0042781">
    <property type="term" value="F:3'-tRNA processing endoribonuclease activity"/>
    <property type="evidence" value="ECO:0007669"/>
    <property type="project" value="TreeGrafter"/>
</dbReference>
<dbReference type="PANTHER" id="PTHR33992:SF1">
    <property type="entry name" value="RIBONUCLEASE P PROTEIN COMPONENT"/>
    <property type="match status" value="1"/>
</dbReference>
<keyword evidence="6 7" id="KW-0694">RNA-binding</keyword>
<gene>
    <name evidence="7 9" type="primary">rnpA</name>
    <name evidence="9" type="ORF">F8O02_01245</name>
</gene>
<dbReference type="OrthoDB" id="196964at2"/>
<evidence type="ECO:0000256" key="3">
    <source>
        <dbReference type="ARBA" id="ARBA00022722"/>
    </source>
</evidence>
<dbReference type="SUPFAM" id="SSF54211">
    <property type="entry name" value="Ribosomal protein S5 domain 2-like"/>
    <property type="match status" value="1"/>
</dbReference>
<evidence type="ECO:0000256" key="6">
    <source>
        <dbReference type="ARBA" id="ARBA00022884"/>
    </source>
</evidence>
<dbReference type="GO" id="GO:0004526">
    <property type="term" value="F:ribonuclease P activity"/>
    <property type="evidence" value="ECO:0007669"/>
    <property type="project" value="UniProtKB-UniRule"/>
</dbReference>
<sequence>MLDRAHRLTSALDYSRVSRQGRRRGTRHLVVHALAIEPDATSRVGCITSRAVGKATVRNRVKRRLREIAREVLAEHPCGLLIVLRAKPGAAGADHQTLRAEVHRAIDRLVGGSERA</sequence>
<keyword evidence="3 7" id="KW-0540">Nuclease</keyword>
<comment type="subunit">
    <text evidence="7">Consists of a catalytic RNA component (M1 or rnpB) and a protein subunit.</text>
</comment>
<comment type="catalytic activity">
    <reaction evidence="7">
        <text>Endonucleolytic cleavage of RNA, removing 5'-extranucleotides from tRNA precursor.</text>
        <dbReference type="EC" id="3.1.26.5"/>
    </reaction>
</comment>
<dbReference type="Gene3D" id="3.30.230.10">
    <property type="match status" value="1"/>
</dbReference>
<dbReference type="Pfam" id="PF00825">
    <property type="entry name" value="Ribonuclease_P"/>
    <property type="match status" value="1"/>
</dbReference>
<keyword evidence="4 7" id="KW-0255">Endonuclease</keyword>
<dbReference type="PANTHER" id="PTHR33992">
    <property type="entry name" value="RIBONUCLEASE P PROTEIN COMPONENT"/>
    <property type="match status" value="1"/>
</dbReference>
<keyword evidence="5 7" id="KW-0378">Hydrolase</keyword>
<protein>
    <recommendedName>
        <fullName evidence="7 8">Ribonuclease P protein component</fullName>
        <shortName evidence="7">RNase P protein</shortName>
        <shortName evidence="7">RNaseP protein</shortName>
        <ecNumber evidence="7 8">3.1.26.5</ecNumber>
    </recommendedName>
    <alternativeName>
        <fullName evidence="7">Protein C5</fullName>
    </alternativeName>
</protein>